<reference evidence="12 13" key="1">
    <citation type="submission" date="2022-05" db="EMBL/GenBank/DDBJ databases">
        <authorList>
            <consortium name="Genoscope - CEA"/>
            <person name="William W."/>
        </authorList>
    </citation>
    <scope>NUCLEOTIDE SEQUENCE [LARGE SCALE GENOMIC DNA]</scope>
</reference>
<dbReference type="SMART" id="SM01381">
    <property type="entry name" value="7TM_GPCR_Srsx"/>
    <property type="match status" value="1"/>
</dbReference>
<feature type="domain" description="G-protein coupled receptors family 1 profile" evidence="11">
    <location>
        <begin position="51"/>
        <end position="296"/>
    </location>
</feature>
<evidence type="ECO:0000259" key="11">
    <source>
        <dbReference type="PROSITE" id="PS50262"/>
    </source>
</evidence>
<evidence type="ECO:0000313" key="12">
    <source>
        <dbReference type="EMBL" id="CAH3030595.1"/>
    </source>
</evidence>
<organism evidence="12 13">
    <name type="scientific">Porites evermanni</name>
    <dbReference type="NCBI Taxonomy" id="104178"/>
    <lineage>
        <taxon>Eukaryota</taxon>
        <taxon>Metazoa</taxon>
        <taxon>Cnidaria</taxon>
        <taxon>Anthozoa</taxon>
        <taxon>Hexacorallia</taxon>
        <taxon>Scleractinia</taxon>
        <taxon>Fungiina</taxon>
        <taxon>Poritidae</taxon>
        <taxon>Porites</taxon>
    </lineage>
</organism>
<accession>A0ABN8MPD4</accession>
<feature type="transmembrane region" description="Helical" evidence="10">
    <location>
        <begin position="71"/>
        <end position="96"/>
    </location>
</feature>
<keyword evidence="3 9" id="KW-0812">Transmembrane</keyword>
<evidence type="ECO:0000256" key="3">
    <source>
        <dbReference type="ARBA" id="ARBA00022692"/>
    </source>
</evidence>
<dbReference type="PANTHER" id="PTHR45695:SF9">
    <property type="entry name" value="LEUCOKININ RECEPTOR"/>
    <property type="match status" value="1"/>
</dbReference>
<gene>
    <name evidence="12" type="ORF">PEVE_00038233</name>
</gene>
<feature type="transmembrane region" description="Helical" evidence="10">
    <location>
        <begin position="283"/>
        <end position="303"/>
    </location>
</feature>
<comment type="subcellular location">
    <subcellularLocation>
        <location evidence="1">Membrane</location>
        <topology evidence="1">Multi-pass membrane protein</topology>
    </subcellularLocation>
</comment>
<dbReference type="InterPro" id="IPR000611">
    <property type="entry name" value="NPY_rcpt"/>
</dbReference>
<name>A0ABN8MPD4_9CNID</name>
<proteinExistence type="inferred from homology"/>
<dbReference type="EMBL" id="CALNXI010000643">
    <property type="protein sequence ID" value="CAH3030595.1"/>
    <property type="molecule type" value="Genomic_DNA"/>
</dbReference>
<dbReference type="PRINTS" id="PR01012">
    <property type="entry name" value="NRPEPTIDEYR"/>
</dbReference>
<feature type="transmembrane region" description="Helical" evidence="10">
    <location>
        <begin position="238"/>
        <end position="263"/>
    </location>
</feature>
<dbReference type="PROSITE" id="PS00237">
    <property type="entry name" value="G_PROTEIN_RECEP_F1_1"/>
    <property type="match status" value="1"/>
</dbReference>
<dbReference type="SUPFAM" id="SSF81321">
    <property type="entry name" value="Family A G protein-coupled receptor-like"/>
    <property type="match status" value="1"/>
</dbReference>
<sequence>MSPLNCSTLSNASLPSNCTTELSMTGYNEPEALALLRLFAYSVIFIVGVGGNLLVMLTIRRPHMKTVTNIFITNLSVADFLVCLLNVPMVTTLGHLGYWPFGEYLCKFLSFLQGVSLSASIGTLIAVAADRFKMVVLYQRPNTKIHQAYTAVVVIWISSIALPFPLLLFSHIIHGAREEQCIEIWPSPYSRKIYTLFVAIFLYFIPLGAISILYSLIIRKLWSLTESRKVSQQRQKRIVRMLVIVVALFAVCWLPYHILFLYVDFVQPDMTYGILSAIMSTQWFIYSNSACNPIVYAVLNTNYRREFLKMIRCKSNEQRIVKTKDLKLSGKVVENNISMTDFSGNVSVPSCTSTTAI</sequence>
<evidence type="ECO:0000256" key="6">
    <source>
        <dbReference type="ARBA" id="ARBA00023136"/>
    </source>
</evidence>
<keyword evidence="7 9" id="KW-0675">Receptor</keyword>
<dbReference type="PANTHER" id="PTHR45695">
    <property type="entry name" value="LEUCOKININ RECEPTOR-RELATED"/>
    <property type="match status" value="1"/>
</dbReference>
<evidence type="ECO:0000313" key="13">
    <source>
        <dbReference type="Proteomes" id="UP001159427"/>
    </source>
</evidence>
<feature type="transmembrane region" description="Helical" evidence="10">
    <location>
        <begin position="38"/>
        <end position="59"/>
    </location>
</feature>
<dbReference type="PRINTS" id="PR00237">
    <property type="entry name" value="GPCRRHODOPSN"/>
</dbReference>
<keyword evidence="4 10" id="KW-1133">Transmembrane helix</keyword>
<feature type="transmembrane region" description="Helical" evidence="10">
    <location>
        <begin position="193"/>
        <end position="217"/>
    </location>
</feature>
<comment type="caution">
    <text evidence="12">The sequence shown here is derived from an EMBL/GenBank/DDBJ whole genome shotgun (WGS) entry which is preliminary data.</text>
</comment>
<evidence type="ECO:0000256" key="8">
    <source>
        <dbReference type="ARBA" id="ARBA00023224"/>
    </source>
</evidence>
<dbReference type="Proteomes" id="UP001159427">
    <property type="component" value="Unassembled WGS sequence"/>
</dbReference>
<evidence type="ECO:0000256" key="1">
    <source>
        <dbReference type="ARBA" id="ARBA00004141"/>
    </source>
</evidence>
<evidence type="ECO:0000256" key="10">
    <source>
        <dbReference type="SAM" id="Phobius"/>
    </source>
</evidence>
<evidence type="ECO:0000256" key="2">
    <source>
        <dbReference type="ARBA" id="ARBA00010663"/>
    </source>
</evidence>
<evidence type="ECO:0000256" key="5">
    <source>
        <dbReference type="ARBA" id="ARBA00023040"/>
    </source>
</evidence>
<dbReference type="Gene3D" id="1.20.1070.10">
    <property type="entry name" value="Rhodopsin 7-helix transmembrane proteins"/>
    <property type="match status" value="1"/>
</dbReference>
<protein>
    <recommendedName>
        <fullName evidence="11">G-protein coupled receptors family 1 profile domain-containing protein</fullName>
    </recommendedName>
</protein>
<keyword evidence="8 9" id="KW-0807">Transducer</keyword>
<evidence type="ECO:0000256" key="9">
    <source>
        <dbReference type="RuleBase" id="RU000688"/>
    </source>
</evidence>
<feature type="transmembrane region" description="Helical" evidence="10">
    <location>
        <begin position="149"/>
        <end position="173"/>
    </location>
</feature>
<dbReference type="InterPro" id="IPR000276">
    <property type="entry name" value="GPCR_Rhodpsn"/>
</dbReference>
<keyword evidence="5 9" id="KW-0297">G-protein coupled receptor</keyword>
<dbReference type="InterPro" id="IPR017452">
    <property type="entry name" value="GPCR_Rhodpsn_7TM"/>
</dbReference>
<feature type="transmembrane region" description="Helical" evidence="10">
    <location>
        <begin position="108"/>
        <end position="129"/>
    </location>
</feature>
<dbReference type="CDD" id="cd14993">
    <property type="entry name" value="7tmA_CCKR-like"/>
    <property type="match status" value="1"/>
</dbReference>
<evidence type="ECO:0000256" key="7">
    <source>
        <dbReference type="ARBA" id="ARBA00023170"/>
    </source>
</evidence>
<dbReference type="PROSITE" id="PS50262">
    <property type="entry name" value="G_PROTEIN_RECEP_F1_2"/>
    <property type="match status" value="1"/>
</dbReference>
<evidence type="ECO:0000256" key="4">
    <source>
        <dbReference type="ARBA" id="ARBA00022989"/>
    </source>
</evidence>
<keyword evidence="13" id="KW-1185">Reference proteome</keyword>
<comment type="similarity">
    <text evidence="2 9">Belongs to the G-protein coupled receptor 1 family.</text>
</comment>
<dbReference type="Pfam" id="PF00001">
    <property type="entry name" value="7tm_1"/>
    <property type="match status" value="1"/>
</dbReference>
<keyword evidence="6 10" id="KW-0472">Membrane</keyword>